<reference evidence="1" key="2">
    <citation type="submission" date="2015-06" db="UniProtKB">
        <authorList>
            <consortium name="EnsemblMetazoa"/>
        </authorList>
    </citation>
    <scope>IDENTIFICATION</scope>
</reference>
<reference evidence="2" key="1">
    <citation type="submission" date="2011-08" db="EMBL/GenBank/DDBJ databases">
        <authorList>
            <person name="Rombauts S."/>
        </authorList>
    </citation>
    <scope>NUCLEOTIDE SEQUENCE</scope>
    <source>
        <strain evidence="2">London</strain>
    </source>
</reference>
<dbReference type="EnsemblMetazoa" id="tetur176g00030.1">
    <property type="protein sequence ID" value="tetur176g00030.1"/>
    <property type="gene ID" value="tetur176g00030"/>
</dbReference>
<dbReference type="EMBL" id="CAEY01000306">
    <property type="status" value="NOT_ANNOTATED_CDS"/>
    <property type="molecule type" value="Genomic_DNA"/>
</dbReference>
<protein>
    <submittedName>
        <fullName evidence="1">Uncharacterized protein</fullName>
    </submittedName>
</protein>
<name>T1KPC9_TETUR</name>
<proteinExistence type="predicted"/>
<organism evidence="1 2">
    <name type="scientific">Tetranychus urticae</name>
    <name type="common">Two-spotted spider mite</name>
    <dbReference type="NCBI Taxonomy" id="32264"/>
    <lineage>
        <taxon>Eukaryota</taxon>
        <taxon>Metazoa</taxon>
        <taxon>Ecdysozoa</taxon>
        <taxon>Arthropoda</taxon>
        <taxon>Chelicerata</taxon>
        <taxon>Arachnida</taxon>
        <taxon>Acari</taxon>
        <taxon>Acariformes</taxon>
        <taxon>Trombidiformes</taxon>
        <taxon>Prostigmata</taxon>
        <taxon>Eleutherengona</taxon>
        <taxon>Raphignathae</taxon>
        <taxon>Tetranychoidea</taxon>
        <taxon>Tetranychidae</taxon>
        <taxon>Tetranychus</taxon>
    </lineage>
</organism>
<sequence>MGFSEDFQFFIERLVSSALKSQSTFAEGAAIDISCPYRTKCPLVISLSLANIPSCYLPVFVRTVLINYLSLIRPTDDGSAEGPDPDRWLPFLAIFRLSYSLFPSLVKYGGVIDNTLASEFAEFCDSRLFNLEHIYACRGCFGDPFMSNHAVHLTNIPFGDDFQHYLNDVVYWVTTVNPTIGFNQVNDGWLMALDDRNLLPESINACSGQMQNFPQAI</sequence>
<accession>T1KPC9</accession>
<dbReference type="AlphaFoldDB" id="T1KPC9"/>
<keyword evidence="2" id="KW-1185">Reference proteome</keyword>
<evidence type="ECO:0000313" key="1">
    <source>
        <dbReference type="EnsemblMetazoa" id="tetur176g00030.1"/>
    </source>
</evidence>
<evidence type="ECO:0000313" key="2">
    <source>
        <dbReference type="Proteomes" id="UP000015104"/>
    </source>
</evidence>
<dbReference type="Proteomes" id="UP000015104">
    <property type="component" value="Unassembled WGS sequence"/>
</dbReference>
<dbReference type="HOGENOM" id="CLU_1273684_0_0_1"/>